<keyword evidence="8" id="KW-0067">ATP-binding</keyword>
<dbReference type="GO" id="GO:0034012">
    <property type="term" value="F:FAD-AMP lyase (cyclizing) activity"/>
    <property type="evidence" value="ECO:0007669"/>
    <property type="project" value="UniProtKB-EC"/>
</dbReference>
<evidence type="ECO:0000256" key="11">
    <source>
        <dbReference type="ARBA" id="ARBA00045490"/>
    </source>
</evidence>
<comment type="catalytic activity">
    <reaction evidence="15">
        <text>dihydroxyacetone + ATP = dihydroxyacetone phosphate + ADP + H(+)</text>
        <dbReference type="Rhea" id="RHEA:15773"/>
        <dbReference type="ChEBI" id="CHEBI:15378"/>
        <dbReference type="ChEBI" id="CHEBI:16016"/>
        <dbReference type="ChEBI" id="CHEBI:30616"/>
        <dbReference type="ChEBI" id="CHEBI:57642"/>
        <dbReference type="ChEBI" id="CHEBI:456216"/>
        <dbReference type="EC" id="2.7.1.29"/>
    </reaction>
</comment>
<comment type="subunit">
    <text evidence="12">Homodimer. Interacts with IFIH1 (via the CARD domains), the interaction is inhibited by viral infection.</text>
</comment>
<dbReference type="EMBL" id="WJQU01000001">
    <property type="protein sequence ID" value="KAJ6648688.1"/>
    <property type="molecule type" value="Genomic_DNA"/>
</dbReference>
<dbReference type="InterPro" id="IPR004006">
    <property type="entry name" value="DhaK_dom"/>
</dbReference>
<dbReference type="GO" id="GO:0005829">
    <property type="term" value="C:cytosol"/>
    <property type="evidence" value="ECO:0007669"/>
    <property type="project" value="TreeGrafter"/>
</dbReference>
<dbReference type="Gene3D" id="3.40.50.10440">
    <property type="entry name" value="Dihydroxyacetone kinase, domain 1"/>
    <property type="match status" value="1"/>
</dbReference>
<comment type="catalytic activity">
    <reaction evidence="14">
        <text>FAD = riboflavin cyclic-4',5'-phosphate + AMP + H(+)</text>
        <dbReference type="Rhea" id="RHEA:13729"/>
        <dbReference type="ChEBI" id="CHEBI:15378"/>
        <dbReference type="ChEBI" id="CHEBI:57692"/>
        <dbReference type="ChEBI" id="CHEBI:76202"/>
        <dbReference type="ChEBI" id="CHEBI:456215"/>
        <dbReference type="EC" id="4.6.1.15"/>
    </reaction>
</comment>
<dbReference type="InterPro" id="IPR050861">
    <property type="entry name" value="Dihydroxyacetone_Kinase"/>
</dbReference>
<evidence type="ECO:0000256" key="7">
    <source>
        <dbReference type="ARBA" id="ARBA00022777"/>
    </source>
</evidence>
<evidence type="ECO:0000256" key="10">
    <source>
        <dbReference type="ARBA" id="ARBA00032426"/>
    </source>
</evidence>
<evidence type="ECO:0000256" key="14">
    <source>
        <dbReference type="ARBA" id="ARBA00048526"/>
    </source>
</evidence>
<dbReference type="GO" id="GO:0050354">
    <property type="term" value="F:triokinase activity"/>
    <property type="evidence" value="ECO:0007669"/>
    <property type="project" value="UniProtKB-EC"/>
</dbReference>
<protein>
    <recommendedName>
        <fullName evidence="4">Triokinase/FMN cyclase</fullName>
        <ecNumber evidence="2">2.7.1.28</ecNumber>
        <ecNumber evidence="1">2.7.1.29</ecNumber>
        <ecNumber evidence="3">4.6.1.15</ecNumber>
    </recommendedName>
    <alternativeName>
        <fullName evidence="10">Bifunctional ATP-dependent dihydroxyacetone kinase/FAD-AMP lyase (cyclizing)</fullName>
    </alternativeName>
</protein>
<dbReference type="SUPFAM" id="SSF82549">
    <property type="entry name" value="DAK1/DegV-like"/>
    <property type="match status" value="1"/>
</dbReference>
<dbReference type="FunFam" id="1.25.40.340:FF:000002">
    <property type="entry name" value="Dihydroxyacetone kinase, L subunit"/>
    <property type="match status" value="1"/>
</dbReference>
<evidence type="ECO:0000259" key="17">
    <source>
        <dbReference type="PROSITE" id="PS51481"/>
    </source>
</evidence>
<keyword evidence="6" id="KW-0547">Nucleotide-binding</keyword>
<organism evidence="18 19">
    <name type="scientific">Pseudolycoriella hygida</name>
    <dbReference type="NCBI Taxonomy" id="35572"/>
    <lineage>
        <taxon>Eukaryota</taxon>
        <taxon>Metazoa</taxon>
        <taxon>Ecdysozoa</taxon>
        <taxon>Arthropoda</taxon>
        <taxon>Hexapoda</taxon>
        <taxon>Insecta</taxon>
        <taxon>Pterygota</taxon>
        <taxon>Neoptera</taxon>
        <taxon>Endopterygota</taxon>
        <taxon>Diptera</taxon>
        <taxon>Nematocera</taxon>
        <taxon>Sciaroidea</taxon>
        <taxon>Sciaridae</taxon>
        <taxon>Pseudolycoriella</taxon>
    </lineage>
</organism>
<keyword evidence="19" id="KW-1185">Reference proteome</keyword>
<dbReference type="Pfam" id="PF02733">
    <property type="entry name" value="Dak1"/>
    <property type="match status" value="1"/>
</dbReference>
<dbReference type="InterPro" id="IPR004007">
    <property type="entry name" value="DhaL_dom"/>
</dbReference>
<dbReference type="FunFam" id="3.40.50.10440:FF:000001">
    <property type="entry name" value="Dihydroxyacetone kinase, DhaK subunit"/>
    <property type="match status" value="1"/>
</dbReference>
<dbReference type="EC" id="2.7.1.28" evidence="2"/>
<evidence type="ECO:0000256" key="5">
    <source>
        <dbReference type="ARBA" id="ARBA00022679"/>
    </source>
</evidence>
<evidence type="ECO:0000256" key="15">
    <source>
        <dbReference type="ARBA" id="ARBA00048898"/>
    </source>
</evidence>
<dbReference type="Gene3D" id="3.30.1180.20">
    <property type="entry name" value="Dihydroxyacetone kinase, domain 2"/>
    <property type="match status" value="1"/>
</dbReference>
<evidence type="ECO:0000256" key="9">
    <source>
        <dbReference type="ARBA" id="ARBA00023285"/>
    </source>
</evidence>
<evidence type="ECO:0000256" key="1">
    <source>
        <dbReference type="ARBA" id="ARBA00012107"/>
    </source>
</evidence>
<dbReference type="PANTHER" id="PTHR28629:SF4">
    <property type="entry name" value="TRIOKINASE_FMN CYCLASE"/>
    <property type="match status" value="1"/>
</dbReference>
<dbReference type="GO" id="GO:0004371">
    <property type="term" value="F:glycerone kinase activity"/>
    <property type="evidence" value="ECO:0007669"/>
    <property type="project" value="UniProtKB-EC"/>
</dbReference>
<dbReference type="GO" id="GO:0019563">
    <property type="term" value="P:glycerol catabolic process"/>
    <property type="evidence" value="ECO:0007669"/>
    <property type="project" value="TreeGrafter"/>
</dbReference>
<dbReference type="EC" id="2.7.1.29" evidence="1"/>
<comment type="function">
    <text evidence="11">Catalyzes both the phosphorylation of dihydroxyacetone and of glyceraldehyde, and the splitting of ribonucleoside diphosphate-X compounds among which FAD is the best substrate. Represses IFIH1-mediated cellular antiviral response.</text>
</comment>
<evidence type="ECO:0000256" key="3">
    <source>
        <dbReference type="ARBA" id="ARBA00012578"/>
    </source>
</evidence>
<dbReference type="Gene3D" id="1.25.40.340">
    <property type="match status" value="1"/>
</dbReference>
<evidence type="ECO:0000256" key="13">
    <source>
        <dbReference type="ARBA" id="ARBA00047974"/>
    </source>
</evidence>
<dbReference type="PROSITE" id="PS51481">
    <property type="entry name" value="DHAK"/>
    <property type="match status" value="1"/>
</dbReference>
<gene>
    <name evidence="18" type="primary">dhaK</name>
    <name evidence="18" type="ORF">Bhyg_03919</name>
</gene>
<dbReference type="PROSITE" id="PS51480">
    <property type="entry name" value="DHAL"/>
    <property type="match status" value="1"/>
</dbReference>
<comment type="caution">
    <text evidence="18">The sequence shown here is derived from an EMBL/GenBank/DDBJ whole genome shotgun (WGS) entry which is preliminary data.</text>
</comment>
<accession>A0A9Q0NEH3</accession>
<evidence type="ECO:0000256" key="12">
    <source>
        <dbReference type="ARBA" id="ARBA00046681"/>
    </source>
</evidence>
<evidence type="ECO:0000313" key="18">
    <source>
        <dbReference type="EMBL" id="KAJ6648688.1"/>
    </source>
</evidence>
<evidence type="ECO:0000256" key="8">
    <source>
        <dbReference type="ARBA" id="ARBA00022840"/>
    </source>
</evidence>
<evidence type="ECO:0000256" key="2">
    <source>
        <dbReference type="ARBA" id="ARBA00012110"/>
    </source>
</evidence>
<proteinExistence type="predicted"/>
<dbReference type="EC" id="4.6.1.15" evidence="3"/>
<dbReference type="GO" id="GO:0005524">
    <property type="term" value="F:ATP binding"/>
    <property type="evidence" value="ECO:0007669"/>
    <property type="project" value="UniProtKB-KW"/>
</dbReference>
<keyword evidence="9" id="KW-0170">Cobalt</keyword>
<evidence type="ECO:0000259" key="16">
    <source>
        <dbReference type="PROSITE" id="PS51480"/>
    </source>
</evidence>
<evidence type="ECO:0000256" key="6">
    <source>
        <dbReference type="ARBA" id="ARBA00022741"/>
    </source>
</evidence>
<dbReference type="InterPro" id="IPR036117">
    <property type="entry name" value="DhaL_dom_sf"/>
</dbReference>
<reference evidence="18" key="1">
    <citation type="submission" date="2022-07" db="EMBL/GenBank/DDBJ databases">
        <authorList>
            <person name="Trinca V."/>
            <person name="Uliana J.V.C."/>
            <person name="Torres T.T."/>
            <person name="Ward R.J."/>
            <person name="Monesi N."/>
        </authorList>
    </citation>
    <scope>NUCLEOTIDE SEQUENCE</scope>
    <source>
        <strain evidence="18">HSMRA1968</strain>
        <tissue evidence="18">Whole embryos</tissue>
    </source>
</reference>
<feature type="domain" description="DhaK" evidence="17">
    <location>
        <begin position="8"/>
        <end position="334"/>
    </location>
</feature>
<dbReference type="OrthoDB" id="1724672at2759"/>
<dbReference type="PANTHER" id="PTHR28629">
    <property type="entry name" value="TRIOKINASE/FMN CYCLASE"/>
    <property type="match status" value="1"/>
</dbReference>
<name>A0A9Q0NEH3_9DIPT</name>
<dbReference type="Proteomes" id="UP001151699">
    <property type="component" value="Chromosome A"/>
</dbReference>
<feature type="domain" description="DhaL" evidence="16">
    <location>
        <begin position="376"/>
        <end position="581"/>
    </location>
</feature>
<sequence>MDFCWESFGVIKVQNMLSAYCAMHNHLRHYDHVHVVVRRDVESMNPKIVRIVSGGGSGHEPAHVGYVGNGMLTAAVYGELFASPSVMAILSAILAVGGPETPVLLVVSNYTGDRLNFGLAREIAITKFGYNVETLLVDDDCSIENAPKSVGNRGLAGTILINKIAGSMAAKGCDLKQIHKFCSEILTNDQLATVGFTFKTSGEQFKSIQIGRGIHGEPGITELEEEAANFERIIDIVLEKLLNKIKTSKTCKKKVLVMFNNLGGTSPLNMTLFANFFLKRLSRYYVAHIILEGTFMTSENEEGISVTLLHMDKMCELVTHLRHPVEIGANVPFIINRVMNPVNYEKDLPLRPVEMWDKKKYDQRFHSIEHTEVEAEVSKTAIMRVCCSLRDNEKILNEMDAEFGDNDTGSSLSHGGGCVYQLLCDNDVDVKYPAVILNDISEILQQNMGGTLGALLCIFFQAAAAAVYSHEEGLKFWLRAIKLGIAAIQKYALAEIGDRTMLDALQSGVERLELKIKEEASVIDCAEAFAAGCREGADNTRVMIAKAGRAAYKFTEPRKLKARSNDPGAEAIAIMAKAFSEGIRKALTRDQRSGDSDTADSE</sequence>
<dbReference type="Pfam" id="PF02734">
    <property type="entry name" value="Dak2"/>
    <property type="match status" value="1"/>
</dbReference>
<keyword evidence="7 18" id="KW-0418">Kinase</keyword>
<comment type="catalytic activity">
    <reaction evidence="13">
        <text>D-glyceraldehyde + ATP = D-glyceraldehyde 3-phosphate + ADP + H(+)</text>
        <dbReference type="Rhea" id="RHEA:13941"/>
        <dbReference type="ChEBI" id="CHEBI:15378"/>
        <dbReference type="ChEBI" id="CHEBI:17378"/>
        <dbReference type="ChEBI" id="CHEBI:30616"/>
        <dbReference type="ChEBI" id="CHEBI:59776"/>
        <dbReference type="ChEBI" id="CHEBI:456216"/>
        <dbReference type="EC" id="2.7.1.28"/>
    </reaction>
</comment>
<dbReference type="SMART" id="SM01120">
    <property type="entry name" value="Dak2"/>
    <property type="match status" value="1"/>
</dbReference>
<evidence type="ECO:0000313" key="19">
    <source>
        <dbReference type="Proteomes" id="UP001151699"/>
    </source>
</evidence>
<dbReference type="SUPFAM" id="SSF101473">
    <property type="entry name" value="DhaL-like"/>
    <property type="match status" value="1"/>
</dbReference>
<keyword evidence="5" id="KW-0808">Transferase</keyword>
<evidence type="ECO:0000256" key="4">
    <source>
        <dbReference type="ARBA" id="ARBA00018932"/>
    </source>
</evidence>
<dbReference type="AlphaFoldDB" id="A0A9Q0NEH3"/>